<evidence type="ECO:0000256" key="5">
    <source>
        <dbReference type="ARBA" id="ARBA00022723"/>
    </source>
</evidence>
<feature type="binding site" evidence="10">
    <location>
        <position position="179"/>
    </location>
    <ligand>
        <name>Zn(2+)</name>
        <dbReference type="ChEBI" id="CHEBI:29105"/>
        <label>1</label>
        <note>catalytic</note>
    </ligand>
</feature>
<evidence type="ECO:0000259" key="11">
    <source>
        <dbReference type="SMART" id="SM00849"/>
    </source>
</evidence>
<evidence type="ECO:0000256" key="4">
    <source>
        <dbReference type="ARBA" id="ARBA00022722"/>
    </source>
</evidence>
<dbReference type="NCBIfam" id="TIGR02651">
    <property type="entry name" value="RNase_Z"/>
    <property type="match status" value="1"/>
</dbReference>
<keyword evidence="7 10" id="KW-0378">Hydrolase</keyword>
<feature type="binding site" evidence="10">
    <location>
        <position position="250"/>
    </location>
    <ligand>
        <name>Zn(2+)</name>
        <dbReference type="ChEBI" id="CHEBI:29105"/>
        <label>1</label>
        <note>catalytic</note>
    </ligand>
</feature>
<sequence length="343" mass="38171">MNRRAKILSSEARERLVFPIIHENVIKWIYEAERKDKIIMELIFLGTGAGLPSKSRNVTSIALSLLDERKSIWLFDCGEATQHQILKSTIKLSKLEKIFITHMHGDHIFGLPGLLSSRSFQGKEKPITIYGPKGIQEYVESALRLSGTHLSYTIAFEEIEPGLLFDDDTFSVSCDLLDHGIASYGYRIVQKDKPGALYAEKLQEIGVPPGPIFQAIKKGESVELEDGRTIDGSDYIGPSQAGKIIAIYGDTRQIPASLELGENADVIVHEATFEAGLEKLAHEYMHSTTHQAAELAKKTGAKRLIITHISARYDKEGSGQLLEEARSLFPETELANDFSRFTI</sequence>
<evidence type="ECO:0000256" key="8">
    <source>
        <dbReference type="ARBA" id="ARBA00022833"/>
    </source>
</evidence>
<dbReference type="CDD" id="cd07717">
    <property type="entry name" value="RNaseZ_ZiPD-like_MBL-fold"/>
    <property type="match status" value="1"/>
</dbReference>
<dbReference type="GO" id="GO:0008270">
    <property type="term" value="F:zinc ion binding"/>
    <property type="evidence" value="ECO:0007669"/>
    <property type="project" value="UniProtKB-UniRule"/>
</dbReference>
<dbReference type="GO" id="GO:0042802">
    <property type="term" value="F:identical protein binding"/>
    <property type="evidence" value="ECO:0007669"/>
    <property type="project" value="UniProtKB-ARBA"/>
</dbReference>
<accession>D7UXU6</accession>
<gene>
    <name evidence="10 12" type="primary">rnz</name>
    <name evidence="12" type="ORF">HMPREF0556_11057</name>
</gene>
<dbReference type="eggNOG" id="COG1234">
    <property type="taxonomic scope" value="Bacteria"/>
</dbReference>
<comment type="catalytic activity">
    <reaction evidence="10">
        <text>Endonucleolytic cleavage of RNA, removing extra 3' nucleotides from tRNA precursor, generating 3' termini of tRNAs. A 3'-hydroxy group is left at the tRNA terminus and a 5'-phosphoryl group is left at the trailer molecule.</text>
        <dbReference type="EC" id="3.1.26.11"/>
    </reaction>
</comment>
<feature type="domain" description="Metallo-beta-lactamase" evidence="11">
    <location>
        <begin position="60"/>
        <end position="308"/>
    </location>
</feature>
<dbReference type="InterPro" id="IPR013471">
    <property type="entry name" value="RNase_Z/BN"/>
</dbReference>
<feature type="active site" description="Proton acceptor" evidence="10">
    <location>
        <position position="106"/>
    </location>
</feature>
<feature type="binding site" evidence="10">
    <location>
        <position position="106"/>
    </location>
    <ligand>
        <name>Zn(2+)</name>
        <dbReference type="ChEBI" id="CHEBI:29105"/>
        <label>2</label>
        <note>catalytic</note>
    </ligand>
</feature>
<feature type="binding site" evidence="10">
    <location>
        <position position="308"/>
    </location>
    <ligand>
        <name>Zn(2+)</name>
        <dbReference type="ChEBI" id="CHEBI:29105"/>
        <label>2</label>
        <note>catalytic</note>
    </ligand>
</feature>
<dbReference type="FunFam" id="3.60.15.10:FF:000002">
    <property type="entry name" value="Ribonuclease Z"/>
    <property type="match status" value="1"/>
</dbReference>
<feature type="binding site" evidence="10">
    <location>
        <position position="104"/>
    </location>
    <ligand>
        <name>Zn(2+)</name>
        <dbReference type="ChEBI" id="CHEBI:29105"/>
        <label>1</label>
        <note>catalytic</note>
    </ligand>
</feature>
<keyword evidence="4 10" id="KW-0540">Nuclease</keyword>
<feature type="binding site" evidence="10">
    <location>
        <position position="250"/>
    </location>
    <ligand>
        <name>Zn(2+)</name>
        <dbReference type="ChEBI" id="CHEBI:29105"/>
        <label>2</label>
        <note>catalytic</note>
    </ligand>
</feature>
<dbReference type="HAMAP" id="MF_01818">
    <property type="entry name" value="RNase_Z_BN"/>
    <property type="match status" value="1"/>
</dbReference>
<comment type="caution">
    <text evidence="12">The sequence shown here is derived from an EMBL/GenBank/DDBJ whole genome shotgun (WGS) entry which is preliminary data.</text>
</comment>
<feature type="binding site" evidence="10">
    <location>
        <position position="107"/>
    </location>
    <ligand>
        <name>Zn(2+)</name>
        <dbReference type="ChEBI" id="CHEBI:29105"/>
        <label>2</label>
        <note>catalytic</note>
    </ligand>
</feature>
<dbReference type="STRING" id="525367.HMPREF0556_11057"/>
<reference evidence="12" key="1">
    <citation type="submission" date="2010-06" db="EMBL/GenBank/DDBJ databases">
        <authorList>
            <person name="Muzny D."/>
            <person name="Qin X."/>
            <person name="Buhay C."/>
            <person name="Dugan-Rocha S."/>
            <person name="Ding Y."/>
            <person name="Chen G."/>
            <person name="Hawes A."/>
            <person name="Holder M."/>
            <person name="Jhangiani S."/>
            <person name="Johnson A."/>
            <person name="Khan Z."/>
            <person name="Li Z."/>
            <person name="Liu W."/>
            <person name="Liu X."/>
            <person name="Perez L."/>
            <person name="Shen H."/>
            <person name="Wang Q."/>
            <person name="Watt J."/>
            <person name="Xi L."/>
            <person name="Xin Y."/>
            <person name="Zhou J."/>
            <person name="Deng J."/>
            <person name="Jiang H."/>
            <person name="Liu Y."/>
            <person name="Qu J."/>
            <person name="Song X.-Z."/>
            <person name="Zhang L."/>
            <person name="Villasana D."/>
            <person name="Johnson A."/>
            <person name="Liu J."/>
            <person name="Liyanage D."/>
            <person name="Lorensuhewa L."/>
            <person name="Robinson T."/>
            <person name="Song A."/>
            <person name="Song B.-B."/>
            <person name="Dinh H."/>
            <person name="Thornton R."/>
            <person name="Coyle M."/>
            <person name="Francisco L."/>
            <person name="Jackson L."/>
            <person name="Javaid M."/>
            <person name="Korchina V."/>
            <person name="Kovar C."/>
            <person name="Mata R."/>
            <person name="Mathew T."/>
            <person name="Ngo R."/>
            <person name="Nguyen L."/>
            <person name="Nguyen N."/>
            <person name="Okwuonu G."/>
            <person name="Ongeri F."/>
            <person name="Pham C."/>
            <person name="Simmons D."/>
            <person name="Wilczek-Boney K."/>
            <person name="Hale W."/>
            <person name="Jakkamsetti A."/>
            <person name="Pham P."/>
            <person name="Ruth R."/>
            <person name="San Lucas F."/>
            <person name="Warren J."/>
            <person name="Zhang J."/>
            <person name="Zhao Z."/>
            <person name="Zhou C."/>
            <person name="Zhu D."/>
            <person name="Lee S."/>
            <person name="Bess C."/>
            <person name="Blankenburg K."/>
            <person name="Forbes L."/>
            <person name="Fu Q."/>
            <person name="Gubbala S."/>
            <person name="Hirani K."/>
            <person name="Jayaseelan J.C."/>
            <person name="Lara F."/>
            <person name="Munidasa M."/>
            <person name="Palculict T."/>
            <person name="Patil S."/>
            <person name="Pu L.-L."/>
            <person name="Saada N."/>
            <person name="Tang L."/>
            <person name="Weissenberger G."/>
            <person name="Zhu Y."/>
            <person name="Hemphill L."/>
            <person name="Shang Y."/>
            <person name="Youmans B."/>
            <person name="Ayvaz T."/>
            <person name="Ross M."/>
            <person name="Santibanez J."/>
            <person name="Aqrawi P."/>
            <person name="Gross S."/>
            <person name="Joshi V."/>
            <person name="Fowler G."/>
            <person name="Nazareth L."/>
            <person name="Reid J."/>
            <person name="Worley K."/>
            <person name="Petrosino J."/>
            <person name="Highlander S."/>
            <person name="Gibbs R."/>
        </authorList>
    </citation>
    <scope>NUCLEOTIDE SEQUENCE [LARGE SCALE GENOMIC DNA]</scope>
    <source>
        <strain evidence="12">DSM 20601</strain>
    </source>
</reference>
<keyword evidence="13" id="KW-1185">Reference proteome</keyword>
<evidence type="ECO:0000256" key="3">
    <source>
        <dbReference type="ARBA" id="ARBA00022694"/>
    </source>
</evidence>
<dbReference type="PANTHER" id="PTHR46018:SF2">
    <property type="entry name" value="ZINC PHOSPHODIESTERASE ELAC PROTEIN 1"/>
    <property type="match status" value="1"/>
</dbReference>
<name>D7UXU6_LISGR</name>
<dbReference type="EMBL" id="ACCR02000003">
    <property type="protein sequence ID" value="EFI84504.1"/>
    <property type="molecule type" value="Genomic_DNA"/>
</dbReference>
<keyword evidence="3 10" id="KW-0819">tRNA processing</keyword>
<dbReference type="Gene3D" id="3.60.15.10">
    <property type="entry name" value="Ribonuclease Z/Hydroxyacylglutathione hydrolase-like"/>
    <property type="match status" value="1"/>
</dbReference>
<evidence type="ECO:0000256" key="6">
    <source>
        <dbReference type="ARBA" id="ARBA00022759"/>
    </source>
</evidence>
<dbReference type="SUPFAM" id="SSF56281">
    <property type="entry name" value="Metallo-hydrolase/oxidoreductase"/>
    <property type="match status" value="1"/>
</dbReference>
<organism evidence="12 13">
    <name type="scientific">Listeria grayi DSM 20601</name>
    <dbReference type="NCBI Taxonomy" id="525367"/>
    <lineage>
        <taxon>Bacteria</taxon>
        <taxon>Bacillati</taxon>
        <taxon>Bacillota</taxon>
        <taxon>Bacilli</taxon>
        <taxon>Bacillales</taxon>
        <taxon>Listeriaceae</taxon>
        <taxon>Listeria</taxon>
    </lineage>
</organism>
<dbReference type="GO" id="GO:0042781">
    <property type="term" value="F:3'-tRNA processing endoribonuclease activity"/>
    <property type="evidence" value="ECO:0007669"/>
    <property type="project" value="UniProtKB-UniRule"/>
</dbReference>
<protein>
    <recommendedName>
        <fullName evidence="2 10">Ribonuclease Z</fullName>
        <shortName evidence="10">RNase Z</shortName>
        <ecNumber evidence="2 10">3.1.26.11</ecNumber>
    </recommendedName>
    <alternativeName>
        <fullName evidence="10">tRNA 3 endonuclease</fullName>
    </alternativeName>
    <alternativeName>
        <fullName evidence="10">tRNase Z</fullName>
    </alternativeName>
</protein>
<dbReference type="Pfam" id="PF23023">
    <property type="entry name" value="Anti-Pycsar_Apyc1"/>
    <property type="match status" value="1"/>
</dbReference>
<dbReference type="HOGENOM" id="CLU_031317_2_0_9"/>
<dbReference type="PANTHER" id="PTHR46018">
    <property type="entry name" value="ZINC PHOSPHODIESTERASE ELAC PROTEIN 1"/>
    <property type="match status" value="1"/>
</dbReference>
<evidence type="ECO:0000256" key="9">
    <source>
        <dbReference type="ARBA" id="ARBA00057812"/>
    </source>
</evidence>
<evidence type="ECO:0000256" key="10">
    <source>
        <dbReference type="HAMAP-Rule" id="MF_01818"/>
    </source>
</evidence>
<evidence type="ECO:0000256" key="1">
    <source>
        <dbReference type="ARBA" id="ARBA00011738"/>
    </source>
</evidence>
<feature type="binding site" evidence="10">
    <location>
        <position position="102"/>
    </location>
    <ligand>
        <name>Zn(2+)</name>
        <dbReference type="ChEBI" id="CHEBI:29105"/>
        <label>1</label>
        <note>catalytic</note>
    </ligand>
</feature>
<dbReference type="Proteomes" id="UP000010119">
    <property type="component" value="Unassembled WGS sequence"/>
</dbReference>
<keyword evidence="8 10" id="KW-0862">Zinc</keyword>
<evidence type="ECO:0000313" key="12">
    <source>
        <dbReference type="EMBL" id="EFI84504.1"/>
    </source>
</evidence>
<dbReference type="InterPro" id="IPR001279">
    <property type="entry name" value="Metallo-B-lactamas"/>
</dbReference>
<evidence type="ECO:0000256" key="2">
    <source>
        <dbReference type="ARBA" id="ARBA00012477"/>
    </source>
</evidence>
<dbReference type="NCBIfam" id="NF000800">
    <property type="entry name" value="PRK00055.1-1"/>
    <property type="match status" value="1"/>
</dbReference>
<comment type="subunit">
    <text evidence="1 10">Homodimer.</text>
</comment>
<dbReference type="InterPro" id="IPR036866">
    <property type="entry name" value="RibonucZ/Hydroxyglut_hydro"/>
</dbReference>
<dbReference type="AlphaFoldDB" id="D7UXU6"/>
<evidence type="ECO:0000256" key="7">
    <source>
        <dbReference type="ARBA" id="ARBA00022801"/>
    </source>
</evidence>
<dbReference type="NCBIfam" id="NF000801">
    <property type="entry name" value="PRK00055.1-3"/>
    <property type="match status" value="1"/>
</dbReference>
<comment type="function">
    <text evidence="9 10">Zinc phosphodiesterase, which displays some tRNA 3'-processing endonuclease activity. Probably involved in tRNA maturation, by removing a 3'-trailer from precursor tRNA.</text>
</comment>
<keyword evidence="6 10" id="KW-0255">Endonuclease</keyword>
<dbReference type="EC" id="3.1.26.11" evidence="2 10"/>
<comment type="similarity">
    <text evidence="10">Belongs to the RNase Z family.</text>
</comment>
<keyword evidence="5 10" id="KW-0479">Metal-binding</keyword>
<comment type="cofactor">
    <cofactor evidence="10">
        <name>Zn(2+)</name>
        <dbReference type="ChEBI" id="CHEBI:29105"/>
    </cofactor>
    <text evidence="10">Binds 2 Zn(2+) ions.</text>
</comment>
<evidence type="ECO:0000313" key="13">
    <source>
        <dbReference type="Proteomes" id="UP000010119"/>
    </source>
</evidence>
<proteinExistence type="inferred from homology"/>
<dbReference type="SMART" id="SM00849">
    <property type="entry name" value="Lactamase_B"/>
    <property type="match status" value="1"/>
</dbReference>